<dbReference type="OrthoDB" id="231913at2"/>
<sequence>MSKPIEIKVLHDVVVPKVINIFILVPGTTDPVNSFVNIQHDPKKKNRLGFDETTHRANSYDSKSQYWDDKFYQDMKDLEKADKNIIVFDKFGWSGDNCVSNREIAGKYLVRRLCMKDKYNPQGYYEGLDDEVVYFHLIGHSHGGNVINEMTKEMHSLPQWPQKWKVKSIIYLSTPFFKKLHQVKVTEKIFHKEASVLHVYNDYDLTQNFLADFSLFDLSLIQKVLEEKRVLSIRGLTPTNEADKKGELIQEGLIEQAKKALESIPTDKFSDLWLNHQEGEWLYSRTIRFLESVESVFTGEEEESKNSKNKTDKGIFEALKELNNEIEYNVSDFLKETIPKGLLKTKRQILKDDVYQELLSALEEILEGIRALKAKFEDTKRKVEEGKTNYNRWGFIQDLNGSKQLIETLTAFLDIDEDSLVSSRSNSLWNILFKILDHNIDQFDNTYVDPIVQFQGTFLQDRLEVLDVTKEDEYDKRTAQTEPEGKITQAIILSNTTPLYGMQQQMQDIMNPAIFSKRYYTLLDKIKELETNYEGNPDQTNLMKILFTLIAHSPVHTLIDKWANTGIWIAEVMMNNEVEQSLDRFKQTMNKLKRVFNKNFVGNLEAFNMGQLIYFLQESHSTSRRWLHFEVEEFIKKVMEHK</sequence>
<dbReference type="Proteomes" id="UP000289758">
    <property type="component" value="Unassembled WGS sequence"/>
</dbReference>
<dbReference type="AlphaFoldDB" id="A0A4Q1AMW3"/>
<dbReference type="EMBL" id="PDKK01000006">
    <property type="protein sequence ID" value="RXK05429.1"/>
    <property type="molecule type" value="Genomic_DNA"/>
</dbReference>
<accession>A0A4Q1AMW3</accession>
<reference evidence="2 3" key="1">
    <citation type="submission" date="2017-10" db="EMBL/GenBank/DDBJ databases">
        <title>Genomics of the genus Arcobacter.</title>
        <authorList>
            <person name="Perez-Cataluna A."/>
            <person name="Figueras M.J."/>
        </authorList>
    </citation>
    <scope>NUCLEOTIDE SEQUENCE [LARGE SCALE GENOMIC DNA]</scope>
    <source>
        <strain evidence="2 3">CECT 8441</strain>
    </source>
</reference>
<keyword evidence="1" id="KW-0175">Coiled coil</keyword>
<gene>
    <name evidence="2" type="ORF">CRV07_07915</name>
</gene>
<evidence type="ECO:0000313" key="2">
    <source>
        <dbReference type="EMBL" id="RXK05429.1"/>
    </source>
</evidence>
<comment type="caution">
    <text evidence="2">The sequence shown here is derived from an EMBL/GenBank/DDBJ whole genome shotgun (WGS) entry which is preliminary data.</text>
</comment>
<keyword evidence="3" id="KW-1185">Reference proteome</keyword>
<feature type="coiled-coil region" evidence="1">
    <location>
        <begin position="355"/>
        <end position="389"/>
    </location>
</feature>
<evidence type="ECO:0000313" key="3">
    <source>
        <dbReference type="Proteomes" id="UP000289758"/>
    </source>
</evidence>
<protein>
    <submittedName>
        <fullName evidence="2">Uncharacterized protein</fullName>
    </submittedName>
</protein>
<proteinExistence type="predicted"/>
<dbReference type="InterPro" id="IPR029058">
    <property type="entry name" value="AB_hydrolase_fold"/>
</dbReference>
<organism evidence="2 3">
    <name type="scientific">Halarcobacter ebronensis</name>
    <dbReference type="NCBI Taxonomy" id="1462615"/>
    <lineage>
        <taxon>Bacteria</taxon>
        <taxon>Pseudomonadati</taxon>
        <taxon>Campylobacterota</taxon>
        <taxon>Epsilonproteobacteria</taxon>
        <taxon>Campylobacterales</taxon>
        <taxon>Arcobacteraceae</taxon>
        <taxon>Halarcobacter</taxon>
    </lineage>
</organism>
<evidence type="ECO:0000256" key="1">
    <source>
        <dbReference type="SAM" id="Coils"/>
    </source>
</evidence>
<dbReference type="Gene3D" id="3.40.50.1820">
    <property type="entry name" value="alpha/beta hydrolase"/>
    <property type="match status" value="1"/>
</dbReference>
<dbReference type="SUPFAM" id="SSF53474">
    <property type="entry name" value="alpha/beta-Hydrolases"/>
    <property type="match status" value="1"/>
</dbReference>
<dbReference type="RefSeq" id="WP_129087193.1">
    <property type="nucleotide sequence ID" value="NZ_CP053836.1"/>
</dbReference>
<name>A0A4Q1AMW3_9BACT</name>